<keyword evidence="2" id="KW-0472">Membrane</keyword>
<keyword evidence="2" id="KW-0812">Transmembrane</keyword>
<name>A0A4Z2FKP1_9TELE</name>
<sequence length="236" mass="25857">MTKASRTASTAQNSLEISYGVSDHGGCDAGSELFVHIATSLAPKHSPSPRGSRPAAPPSGWNVLNTDTKQFGLKGEALEAVGAVGVQTRTRLSDRFTLPSDQPLLSRFRALPCSSFRKRSTRRIFSLWIWRLMSLGMSGISQSTMSLMSITTFCRGTHAGGLCRGAVFWVVGVRDLTRPRSSPNTVSHRATAPYTSSRMRMTTRLMMAAVVFTVSWAWLRVTGLELMYRAALVEIR</sequence>
<comment type="caution">
    <text evidence="3">The sequence shown here is derived from an EMBL/GenBank/DDBJ whole genome shotgun (WGS) entry which is preliminary data.</text>
</comment>
<evidence type="ECO:0000313" key="3">
    <source>
        <dbReference type="EMBL" id="TNN40852.1"/>
    </source>
</evidence>
<protein>
    <submittedName>
        <fullName evidence="3">Uncharacterized protein</fullName>
    </submittedName>
</protein>
<keyword evidence="4" id="KW-1185">Reference proteome</keyword>
<dbReference type="Proteomes" id="UP000314294">
    <property type="component" value="Unassembled WGS sequence"/>
</dbReference>
<organism evidence="3 4">
    <name type="scientific">Liparis tanakae</name>
    <name type="common">Tanaka's snailfish</name>
    <dbReference type="NCBI Taxonomy" id="230148"/>
    <lineage>
        <taxon>Eukaryota</taxon>
        <taxon>Metazoa</taxon>
        <taxon>Chordata</taxon>
        <taxon>Craniata</taxon>
        <taxon>Vertebrata</taxon>
        <taxon>Euteleostomi</taxon>
        <taxon>Actinopterygii</taxon>
        <taxon>Neopterygii</taxon>
        <taxon>Teleostei</taxon>
        <taxon>Neoteleostei</taxon>
        <taxon>Acanthomorphata</taxon>
        <taxon>Eupercaria</taxon>
        <taxon>Perciformes</taxon>
        <taxon>Cottioidei</taxon>
        <taxon>Cottales</taxon>
        <taxon>Liparidae</taxon>
        <taxon>Liparis</taxon>
    </lineage>
</organism>
<evidence type="ECO:0000256" key="1">
    <source>
        <dbReference type="SAM" id="MobiDB-lite"/>
    </source>
</evidence>
<dbReference type="AlphaFoldDB" id="A0A4Z2FKP1"/>
<evidence type="ECO:0000313" key="4">
    <source>
        <dbReference type="Proteomes" id="UP000314294"/>
    </source>
</evidence>
<evidence type="ECO:0000256" key="2">
    <source>
        <dbReference type="SAM" id="Phobius"/>
    </source>
</evidence>
<gene>
    <name evidence="3" type="ORF">EYF80_048986</name>
</gene>
<feature type="transmembrane region" description="Helical" evidence="2">
    <location>
        <begin position="201"/>
        <end position="219"/>
    </location>
</feature>
<accession>A0A4Z2FKP1</accession>
<feature type="compositionally biased region" description="Low complexity" evidence="1">
    <location>
        <begin position="48"/>
        <end position="60"/>
    </location>
</feature>
<keyword evidence="2" id="KW-1133">Transmembrane helix</keyword>
<feature type="region of interest" description="Disordered" evidence="1">
    <location>
        <begin position="42"/>
        <end position="61"/>
    </location>
</feature>
<reference evidence="3 4" key="1">
    <citation type="submission" date="2019-03" db="EMBL/GenBank/DDBJ databases">
        <title>First draft genome of Liparis tanakae, snailfish: a comprehensive survey of snailfish specific genes.</title>
        <authorList>
            <person name="Kim W."/>
            <person name="Song I."/>
            <person name="Jeong J.-H."/>
            <person name="Kim D."/>
            <person name="Kim S."/>
            <person name="Ryu S."/>
            <person name="Song J.Y."/>
            <person name="Lee S.K."/>
        </authorList>
    </citation>
    <scope>NUCLEOTIDE SEQUENCE [LARGE SCALE GENOMIC DNA]</scope>
    <source>
        <tissue evidence="3">Muscle</tissue>
    </source>
</reference>
<proteinExistence type="predicted"/>
<dbReference type="EMBL" id="SRLO01001154">
    <property type="protein sequence ID" value="TNN40852.1"/>
    <property type="molecule type" value="Genomic_DNA"/>
</dbReference>